<proteinExistence type="inferred from homology"/>
<dbReference type="Gene3D" id="3.40.50.2000">
    <property type="entry name" value="Glycogen Phosphorylase B"/>
    <property type="match status" value="1"/>
</dbReference>
<evidence type="ECO:0000313" key="9">
    <source>
        <dbReference type="EMBL" id="MBY75898.1"/>
    </source>
</evidence>
<dbReference type="GO" id="GO:0006488">
    <property type="term" value="P:dolichol-linked oligosaccharide biosynthetic process"/>
    <property type="evidence" value="ECO:0007669"/>
    <property type="project" value="InterPro"/>
</dbReference>
<dbReference type="EMBL" id="GGMS01006695">
    <property type="protein sequence ID" value="MBY75898.1"/>
    <property type="molecule type" value="Transcribed_RNA"/>
</dbReference>
<dbReference type="AlphaFoldDB" id="A0A2S2QDT1"/>
<organism evidence="9">
    <name type="scientific">Sipha flava</name>
    <name type="common">yellow sugarcane aphid</name>
    <dbReference type="NCBI Taxonomy" id="143950"/>
    <lineage>
        <taxon>Eukaryota</taxon>
        <taxon>Metazoa</taxon>
        <taxon>Ecdysozoa</taxon>
        <taxon>Arthropoda</taxon>
        <taxon>Hexapoda</taxon>
        <taxon>Insecta</taxon>
        <taxon>Pterygota</taxon>
        <taxon>Neoptera</taxon>
        <taxon>Paraneoptera</taxon>
        <taxon>Hemiptera</taxon>
        <taxon>Sternorrhyncha</taxon>
        <taxon>Aphidomorpha</taxon>
        <taxon>Aphidoidea</taxon>
        <taxon>Aphididae</taxon>
        <taxon>Sipha</taxon>
    </lineage>
</organism>
<keyword evidence="7 8" id="KW-0472">Membrane</keyword>
<sequence>MLFFILWLLIPTIFSAYFSARLIYLIMQCLIGNRSLKTLRHPARTLIVIGSGGHTAEMLRLMNKMNKKKFTPRLYLLANTDTTSQIRVENEECGIDWSIVKIPRSRYVNQSYLTSIFSTIYSIFMTVPVVISFKPDLVLCNGPGTCVPVCFVAFLVKLFHYVDTSIIFVESICRVNTLSLTGKIMYFFADLIIVQWYELKQKYGMRVKYLDEGLSS</sequence>
<reference evidence="11" key="2">
    <citation type="submission" date="2025-04" db="UniProtKB">
        <authorList>
            <consortium name="RefSeq"/>
        </authorList>
    </citation>
    <scope>IDENTIFICATION</scope>
    <source>
        <tissue evidence="11">Whole body</tissue>
    </source>
</reference>
<gene>
    <name evidence="9" type="primary">Alg14</name>
    <name evidence="11" type="synonym">LOC112684832</name>
    <name evidence="9" type="ORF">g.2229</name>
</gene>
<name>A0A2S2QDT1_9HEMI</name>
<evidence type="ECO:0000256" key="4">
    <source>
        <dbReference type="ARBA" id="ARBA00022692"/>
    </source>
</evidence>
<dbReference type="InterPro" id="IPR013969">
    <property type="entry name" value="Oligosacch_biosynth_Alg14"/>
</dbReference>
<evidence type="ECO:0000313" key="10">
    <source>
        <dbReference type="Proteomes" id="UP000694846"/>
    </source>
</evidence>
<accession>A0A2S2QDT1</accession>
<dbReference type="Proteomes" id="UP000694846">
    <property type="component" value="Unplaced"/>
</dbReference>
<keyword evidence="9 11" id="KW-0808">Transferase</keyword>
<dbReference type="GO" id="GO:0004577">
    <property type="term" value="F:N-acetylglucosaminyldiphosphodolichol N-acetylglucosaminyltransferase activity"/>
    <property type="evidence" value="ECO:0007669"/>
    <property type="project" value="TreeGrafter"/>
</dbReference>
<keyword evidence="6 8" id="KW-1133">Transmembrane helix</keyword>
<dbReference type="GO" id="GO:0043541">
    <property type="term" value="C:UDP-N-acetylglucosamine transferase complex"/>
    <property type="evidence" value="ECO:0007669"/>
    <property type="project" value="TreeGrafter"/>
</dbReference>
<evidence type="ECO:0000256" key="7">
    <source>
        <dbReference type="ARBA" id="ARBA00023136"/>
    </source>
</evidence>
<evidence type="ECO:0000256" key="3">
    <source>
        <dbReference type="ARBA" id="ARBA00017467"/>
    </source>
</evidence>
<comment type="similarity">
    <text evidence="2">Belongs to the ALG14 family.</text>
</comment>
<dbReference type="PANTHER" id="PTHR12154">
    <property type="entry name" value="GLYCOSYL TRANSFERASE-RELATED"/>
    <property type="match status" value="1"/>
</dbReference>
<evidence type="ECO:0000256" key="1">
    <source>
        <dbReference type="ARBA" id="ARBA00004389"/>
    </source>
</evidence>
<feature type="transmembrane region" description="Helical" evidence="8">
    <location>
        <begin position="138"/>
        <end position="160"/>
    </location>
</feature>
<dbReference type="RefSeq" id="XP_025412315.1">
    <property type="nucleotide sequence ID" value="XM_025556530.1"/>
</dbReference>
<dbReference type="SUPFAM" id="SSF53756">
    <property type="entry name" value="UDP-Glycosyltransferase/glycogen phosphorylase"/>
    <property type="match status" value="1"/>
</dbReference>
<evidence type="ECO:0000256" key="8">
    <source>
        <dbReference type="SAM" id="Phobius"/>
    </source>
</evidence>
<comment type="subcellular location">
    <subcellularLocation>
        <location evidence="1">Endoplasmic reticulum membrane</location>
        <topology evidence="1">Single-pass membrane protein</topology>
    </subcellularLocation>
</comment>
<protein>
    <recommendedName>
        <fullName evidence="3">UDP-N-acetylglucosamine transferase subunit ALG14</fullName>
    </recommendedName>
</protein>
<dbReference type="OrthoDB" id="17098at2759"/>
<keyword evidence="4 8" id="KW-0812">Transmembrane</keyword>
<dbReference type="PANTHER" id="PTHR12154:SF4">
    <property type="entry name" value="UDP-N-ACETYLGLUCOSAMINE TRANSFERASE SUBUNIT ALG14 HOMOLOG"/>
    <property type="match status" value="1"/>
</dbReference>
<evidence type="ECO:0000256" key="2">
    <source>
        <dbReference type="ARBA" id="ARBA00009731"/>
    </source>
</evidence>
<feature type="transmembrane region" description="Helical" evidence="8">
    <location>
        <begin position="112"/>
        <end position="131"/>
    </location>
</feature>
<evidence type="ECO:0000256" key="6">
    <source>
        <dbReference type="ARBA" id="ARBA00022989"/>
    </source>
</evidence>
<keyword evidence="10" id="KW-1185">Reference proteome</keyword>
<keyword evidence="5" id="KW-0256">Endoplasmic reticulum</keyword>
<reference evidence="9" key="1">
    <citation type="submission" date="2018-04" db="EMBL/GenBank/DDBJ databases">
        <title>Transcriptome assembly of Sipha flava.</title>
        <authorList>
            <person name="Scully E.D."/>
            <person name="Geib S.M."/>
            <person name="Palmer N.A."/>
            <person name="Koch K."/>
            <person name="Bradshaw J."/>
            <person name="Heng-Moss T."/>
            <person name="Sarath G."/>
        </authorList>
    </citation>
    <scope>NUCLEOTIDE SEQUENCE</scope>
</reference>
<dbReference type="Pfam" id="PF08660">
    <property type="entry name" value="Alg14"/>
    <property type="match status" value="1"/>
</dbReference>
<feature type="transmembrane region" description="Helical" evidence="8">
    <location>
        <begin position="180"/>
        <end position="199"/>
    </location>
</feature>
<evidence type="ECO:0000256" key="5">
    <source>
        <dbReference type="ARBA" id="ARBA00022824"/>
    </source>
</evidence>
<evidence type="ECO:0000313" key="11">
    <source>
        <dbReference type="RefSeq" id="XP_025412315.1"/>
    </source>
</evidence>